<evidence type="ECO:0000256" key="3">
    <source>
        <dbReference type="ARBA" id="ARBA00022553"/>
    </source>
</evidence>
<gene>
    <name evidence="11" type="ORF">RDWZM_007141</name>
</gene>
<evidence type="ECO:0000256" key="8">
    <source>
        <dbReference type="ARBA" id="ARBA00023136"/>
    </source>
</evidence>
<feature type="transmembrane region" description="Helical" evidence="9">
    <location>
        <begin position="175"/>
        <end position="193"/>
    </location>
</feature>
<reference evidence="11" key="1">
    <citation type="submission" date="2022-12" db="EMBL/GenBank/DDBJ databases">
        <title>Genome assemblies of Blomia tropicalis.</title>
        <authorList>
            <person name="Cui Y."/>
        </authorList>
    </citation>
    <scope>NUCLEOTIDE SEQUENCE</scope>
    <source>
        <tissue evidence="11">Adult mites</tissue>
    </source>
</reference>
<evidence type="ECO:0000256" key="7">
    <source>
        <dbReference type="ARBA" id="ARBA00023006"/>
    </source>
</evidence>
<comment type="subcellular location">
    <subcellularLocation>
        <location evidence="1">Endoplasmic reticulum membrane</location>
        <topology evidence="1">Multi-pass membrane protein</topology>
    </subcellularLocation>
</comment>
<keyword evidence="8 9" id="KW-0472">Membrane</keyword>
<evidence type="ECO:0000256" key="4">
    <source>
        <dbReference type="ARBA" id="ARBA00022692"/>
    </source>
</evidence>
<dbReference type="Proteomes" id="UP001142055">
    <property type="component" value="Chromosome 2"/>
</dbReference>
<feature type="transmembrane region" description="Helical" evidence="9">
    <location>
        <begin position="89"/>
        <end position="114"/>
    </location>
</feature>
<dbReference type="OrthoDB" id="10029527at2759"/>
<proteinExistence type="inferred from homology"/>
<keyword evidence="12" id="KW-1185">Reference proteome</keyword>
<evidence type="ECO:0000256" key="5">
    <source>
        <dbReference type="ARBA" id="ARBA00022824"/>
    </source>
</evidence>
<dbReference type="InterPro" id="IPR057282">
    <property type="entry name" value="RETREG1-3-like_RHD"/>
</dbReference>
<feature type="domain" description="RETREG1-3/ARL6IP-like N-terminal reticulon-homology" evidence="10">
    <location>
        <begin position="59"/>
        <end position="225"/>
    </location>
</feature>
<dbReference type="OMA" id="IHEAWVE"/>
<keyword evidence="7" id="KW-0072">Autophagy</keyword>
<feature type="transmembrane region" description="Helical" evidence="9">
    <location>
        <begin position="200"/>
        <end position="220"/>
    </location>
</feature>
<evidence type="ECO:0000313" key="11">
    <source>
        <dbReference type="EMBL" id="KAJ6221329.1"/>
    </source>
</evidence>
<dbReference type="AlphaFoldDB" id="A0A9Q0M9J8"/>
<evidence type="ECO:0000259" key="10">
    <source>
        <dbReference type="Pfam" id="PF24456"/>
    </source>
</evidence>
<evidence type="ECO:0000313" key="12">
    <source>
        <dbReference type="Proteomes" id="UP001142055"/>
    </source>
</evidence>
<protein>
    <recommendedName>
        <fullName evidence="10">RETREG1-3/ARL6IP-like N-terminal reticulon-homology domain-containing protein</fullName>
    </recommendedName>
</protein>
<comment type="caution">
    <text evidence="11">The sequence shown here is derived from an EMBL/GenBank/DDBJ whole genome shotgun (WGS) entry which is preliminary data.</text>
</comment>
<accession>A0A9Q0M9J8</accession>
<name>A0A9Q0M9J8_BLOTA</name>
<dbReference type="PANTHER" id="PTHR28659:SF2">
    <property type="entry name" value="RETICULON-LIKE PROTEIN"/>
    <property type="match status" value="1"/>
</dbReference>
<dbReference type="Pfam" id="PF24456">
    <property type="entry name" value="RHD_RETREG1-3"/>
    <property type="match status" value="1"/>
</dbReference>
<keyword evidence="3" id="KW-0597">Phosphoprotein</keyword>
<evidence type="ECO:0000256" key="1">
    <source>
        <dbReference type="ARBA" id="ARBA00004477"/>
    </source>
</evidence>
<sequence length="317" mass="36407">MDTEVEQMSERANRLVRTGLDSTRQWIEQFSSTIVEKYCHRQDGIISDDSQQQQSLVSNFESILVEFQSLLIWENPFNSALALTTFTCFYWLAVLWSPRLFSIIAIIFFCYHFYEMWTRYVWPEIRVPSTETKEKWTSINPNVLSAPEIQSCLDKMNRIASTVFYEIVDLRRRSHGTFCFLSISILALFYILGRHIPGVVLVYTIAIILFLTPGFLLHVLPNDMVDSIVDYCNSLLPMQSQSDNVVVGLVKNQCETSSNDLDKPDVVKNVDKCEMNDHNINNSDDDTKLTKSAHISGSNSDLSDDFEIISESEYLAD</sequence>
<dbReference type="InterPro" id="IPR043384">
    <property type="entry name" value="RETREG1/3"/>
</dbReference>
<keyword evidence="4 9" id="KW-0812">Transmembrane</keyword>
<evidence type="ECO:0000256" key="6">
    <source>
        <dbReference type="ARBA" id="ARBA00022989"/>
    </source>
</evidence>
<dbReference type="GO" id="GO:0061709">
    <property type="term" value="P:reticulophagy"/>
    <property type="evidence" value="ECO:0007669"/>
    <property type="project" value="InterPro"/>
</dbReference>
<keyword evidence="5" id="KW-0256">Endoplasmic reticulum</keyword>
<evidence type="ECO:0000256" key="2">
    <source>
        <dbReference type="ARBA" id="ARBA00006299"/>
    </source>
</evidence>
<dbReference type="PANTHER" id="PTHR28659">
    <property type="entry name" value="RETICULON-LIKE PROTEIN"/>
    <property type="match status" value="1"/>
</dbReference>
<evidence type="ECO:0000256" key="9">
    <source>
        <dbReference type="SAM" id="Phobius"/>
    </source>
</evidence>
<dbReference type="EMBL" id="JAPWDV010000002">
    <property type="protein sequence ID" value="KAJ6221329.1"/>
    <property type="molecule type" value="Genomic_DNA"/>
</dbReference>
<organism evidence="11 12">
    <name type="scientific">Blomia tropicalis</name>
    <name type="common">Mite</name>
    <dbReference type="NCBI Taxonomy" id="40697"/>
    <lineage>
        <taxon>Eukaryota</taxon>
        <taxon>Metazoa</taxon>
        <taxon>Ecdysozoa</taxon>
        <taxon>Arthropoda</taxon>
        <taxon>Chelicerata</taxon>
        <taxon>Arachnida</taxon>
        <taxon>Acari</taxon>
        <taxon>Acariformes</taxon>
        <taxon>Sarcoptiformes</taxon>
        <taxon>Astigmata</taxon>
        <taxon>Glycyphagoidea</taxon>
        <taxon>Echimyopodidae</taxon>
        <taxon>Blomia</taxon>
    </lineage>
</organism>
<dbReference type="GO" id="GO:0005789">
    <property type="term" value="C:endoplasmic reticulum membrane"/>
    <property type="evidence" value="ECO:0007669"/>
    <property type="project" value="UniProtKB-SubCell"/>
</dbReference>
<keyword evidence="6 9" id="KW-1133">Transmembrane helix</keyword>
<comment type="similarity">
    <text evidence="2">Belongs to the RETREG family.</text>
</comment>